<evidence type="ECO:0000256" key="4">
    <source>
        <dbReference type="ARBA" id="ARBA00022833"/>
    </source>
</evidence>
<dbReference type="AlphaFoldDB" id="A0A927BY15"/>
<comment type="cofactor">
    <cofactor evidence="1">
        <name>Zn(2+)</name>
        <dbReference type="ChEBI" id="CHEBI:29105"/>
    </cofactor>
</comment>
<evidence type="ECO:0000256" key="2">
    <source>
        <dbReference type="ARBA" id="ARBA00008072"/>
    </source>
</evidence>
<dbReference type="InterPro" id="IPR036291">
    <property type="entry name" value="NAD(P)-bd_dom_sf"/>
</dbReference>
<dbReference type="SUPFAM" id="SSF50129">
    <property type="entry name" value="GroES-like"/>
    <property type="match status" value="1"/>
</dbReference>
<dbReference type="Pfam" id="PF00107">
    <property type="entry name" value="ADH_zinc_N"/>
    <property type="match status" value="1"/>
</dbReference>
<keyword evidence="3" id="KW-0479">Metal-binding</keyword>
<name>A0A927BY15_9BACL</name>
<evidence type="ECO:0000259" key="6">
    <source>
        <dbReference type="SMART" id="SM00829"/>
    </source>
</evidence>
<evidence type="ECO:0000256" key="1">
    <source>
        <dbReference type="ARBA" id="ARBA00001947"/>
    </source>
</evidence>
<evidence type="ECO:0000256" key="5">
    <source>
        <dbReference type="ARBA" id="ARBA00023002"/>
    </source>
</evidence>
<dbReference type="InterPro" id="IPR011032">
    <property type="entry name" value="GroES-like_sf"/>
</dbReference>
<sequence>MVYEGPKRIKIANEPSRAVGPEEVRVRTLYSGISHGTEMQVYRGQAPFFRRRKNPRTGLFEEGGEAAIWTYPIRSSEPGVWYMGYACVGEVVETGADANALRRGDLVYVNAPHQSEVVCAASAAIKLPEAVNPERAVLLTNLLTAFNSVLDSRIKLGDTVVVSGLGVMGQLILRLVKRSGAGQTIGVDVIPARLEAAKAGGADHVFNAAGEGDVALEVRGLTDNRGADLVLEASGSQRALQQAIRIAGYDTTVTTVGWYPGQCEALNLSEEYHHNRVALRSSHTGGTDPAIAGMWTQARKTQACLELLGELPLEALITHRVPYGEIADAYAQIDTRPDAVIQVVLTYD</sequence>
<dbReference type="GO" id="GO:0046872">
    <property type="term" value="F:metal ion binding"/>
    <property type="evidence" value="ECO:0007669"/>
    <property type="project" value="UniProtKB-KW"/>
</dbReference>
<proteinExistence type="inferred from homology"/>
<dbReference type="PANTHER" id="PTHR43350">
    <property type="entry name" value="NAD-DEPENDENT ALCOHOL DEHYDROGENASE"/>
    <property type="match status" value="1"/>
</dbReference>
<accession>A0A927BY15</accession>
<evidence type="ECO:0000313" key="8">
    <source>
        <dbReference type="Proteomes" id="UP000621560"/>
    </source>
</evidence>
<dbReference type="EMBL" id="JACXIZ010000041">
    <property type="protein sequence ID" value="MBD2847579.1"/>
    <property type="molecule type" value="Genomic_DNA"/>
</dbReference>
<dbReference type="InterPro" id="IPR020843">
    <property type="entry name" value="ER"/>
</dbReference>
<dbReference type="GO" id="GO:0016491">
    <property type="term" value="F:oxidoreductase activity"/>
    <property type="evidence" value="ECO:0007669"/>
    <property type="project" value="UniProtKB-KW"/>
</dbReference>
<comment type="caution">
    <text evidence="7">The sequence shown here is derived from an EMBL/GenBank/DDBJ whole genome shotgun (WGS) entry which is preliminary data.</text>
</comment>
<keyword evidence="5" id="KW-0560">Oxidoreductase</keyword>
<dbReference type="Gene3D" id="3.90.180.10">
    <property type="entry name" value="Medium-chain alcohol dehydrogenases, catalytic domain"/>
    <property type="match status" value="2"/>
</dbReference>
<comment type="similarity">
    <text evidence="2">Belongs to the zinc-containing alcohol dehydrogenase family.</text>
</comment>
<dbReference type="PANTHER" id="PTHR43350:SF19">
    <property type="entry name" value="D-GULOSIDE 3-DEHYDROGENASE"/>
    <property type="match status" value="1"/>
</dbReference>
<feature type="domain" description="Enoyl reductase (ER)" evidence="6">
    <location>
        <begin position="5"/>
        <end position="345"/>
    </location>
</feature>
<dbReference type="SUPFAM" id="SSF51735">
    <property type="entry name" value="NAD(P)-binding Rossmann-fold domains"/>
    <property type="match status" value="1"/>
</dbReference>
<dbReference type="SMART" id="SM00829">
    <property type="entry name" value="PKS_ER"/>
    <property type="match status" value="1"/>
</dbReference>
<gene>
    <name evidence="7" type="ORF">IDH44_20505</name>
</gene>
<keyword evidence="4" id="KW-0862">Zinc</keyword>
<keyword evidence="8" id="KW-1185">Reference proteome</keyword>
<evidence type="ECO:0000313" key="7">
    <source>
        <dbReference type="EMBL" id="MBD2847579.1"/>
    </source>
</evidence>
<reference evidence="7" key="1">
    <citation type="submission" date="2020-09" db="EMBL/GenBank/DDBJ databases">
        <title>A novel bacterium of genus Paenibacillus, isolated from South China Sea.</title>
        <authorList>
            <person name="Huang H."/>
            <person name="Mo K."/>
            <person name="Hu Y."/>
        </authorList>
    </citation>
    <scope>NUCLEOTIDE SEQUENCE</scope>
    <source>
        <strain evidence="7">IB182496</strain>
    </source>
</reference>
<dbReference type="Proteomes" id="UP000621560">
    <property type="component" value="Unassembled WGS sequence"/>
</dbReference>
<dbReference type="InterPro" id="IPR013149">
    <property type="entry name" value="ADH-like_C"/>
</dbReference>
<dbReference type="Gene3D" id="3.40.50.720">
    <property type="entry name" value="NAD(P)-binding Rossmann-like Domain"/>
    <property type="match status" value="1"/>
</dbReference>
<organism evidence="7 8">
    <name type="scientific">Paenibacillus sabuli</name>
    <dbReference type="NCBI Taxonomy" id="2772509"/>
    <lineage>
        <taxon>Bacteria</taxon>
        <taxon>Bacillati</taxon>
        <taxon>Bacillota</taxon>
        <taxon>Bacilli</taxon>
        <taxon>Bacillales</taxon>
        <taxon>Paenibacillaceae</taxon>
        <taxon>Paenibacillus</taxon>
    </lineage>
</organism>
<protein>
    <submittedName>
        <fullName evidence="7">Zinc-binding alcohol dehydrogenase</fullName>
    </submittedName>
</protein>
<evidence type="ECO:0000256" key="3">
    <source>
        <dbReference type="ARBA" id="ARBA00022723"/>
    </source>
</evidence>
<dbReference type="CDD" id="cd08255">
    <property type="entry name" value="2-desacetyl-2-hydroxyethyl_bacteriochlorophyllide_like"/>
    <property type="match status" value="1"/>
</dbReference>